<dbReference type="InterPro" id="IPR019734">
    <property type="entry name" value="TPR_rpt"/>
</dbReference>
<dbReference type="PANTHER" id="PTHR45586">
    <property type="entry name" value="TPR REPEAT-CONTAINING PROTEIN PA4667"/>
    <property type="match status" value="1"/>
</dbReference>
<evidence type="ECO:0000256" key="2">
    <source>
        <dbReference type="ARBA" id="ARBA00022803"/>
    </source>
</evidence>
<protein>
    <recommendedName>
        <fullName evidence="6">Tetratricopeptide repeat-containing protein</fullName>
    </recommendedName>
</protein>
<evidence type="ECO:0000313" key="5">
    <source>
        <dbReference type="Proteomes" id="UP001500298"/>
    </source>
</evidence>
<gene>
    <name evidence="4" type="ORF">GCM10023331_14730</name>
</gene>
<keyword evidence="3" id="KW-0732">Signal</keyword>
<dbReference type="InterPro" id="IPR011990">
    <property type="entry name" value="TPR-like_helical_dom_sf"/>
</dbReference>
<dbReference type="EMBL" id="BAABJX010000022">
    <property type="protein sequence ID" value="GAA4830525.1"/>
    <property type="molecule type" value="Genomic_DNA"/>
</dbReference>
<evidence type="ECO:0008006" key="6">
    <source>
        <dbReference type="Google" id="ProtNLM"/>
    </source>
</evidence>
<reference evidence="5" key="1">
    <citation type="journal article" date="2019" name="Int. J. Syst. Evol. Microbiol.">
        <title>The Global Catalogue of Microorganisms (GCM) 10K type strain sequencing project: providing services to taxonomists for standard genome sequencing and annotation.</title>
        <authorList>
            <consortium name="The Broad Institute Genomics Platform"/>
            <consortium name="The Broad Institute Genome Sequencing Center for Infectious Disease"/>
            <person name="Wu L."/>
            <person name="Ma J."/>
        </authorList>
    </citation>
    <scope>NUCLEOTIDE SEQUENCE [LARGE SCALE GENOMIC DNA]</scope>
    <source>
        <strain evidence="5">JCM 18326</strain>
    </source>
</reference>
<keyword evidence="1" id="KW-0677">Repeat</keyword>
<dbReference type="Gene3D" id="1.25.40.10">
    <property type="entry name" value="Tetratricopeptide repeat domain"/>
    <property type="match status" value="3"/>
</dbReference>
<sequence length="605" mass="71161">MNQKSMFQSVFICFLLFISIKGVAQDNTIALADEYYINGEYEKALEIYKKVAKNKEEIYKIHKNYLDVLIRLEQEKEAKKYLRKLVKAEPTNITYNVDYARFMFMQGDSTKATEQLYAFANELKKEPEQLKHVAHYLIDYNMFDGAEYCYLLGEKHSNENFNFEKADLYSLWGKKDKMIEEYMTALKEDESQKEYVEMALQDRLSKESEYILLEEALIRNVQKHPNQVVYGELLMWYYLQRNEFYKAFFQAKSIDRRKRLEGFKVFEIGKIALNNKDYETAIKIFEYLVERYNNQAVYAGARKMLIRSKELLVKNTFPVDKTKIESLVQDYQKIIDEVGIKSTTADAVRNMALLQAFYLDQRDEAIEVLESLINNRTVHRKLLAQAKLDLGDIYLLKGEPWEASLLYSQVEKSEKETTIGHYAKLKNAKLSYYTGEFKLAKDHLNILKLATSREISNDAMELALLIDDNLNLDTTAAAMQEYARIDLLVFQGRIEEALKGYEQMLITYKGHNLTDEVLWQQSQLLIRMGRFEEALVPLKDIVNFYPYDLWADDANFVLGELYERELSDKEKAMDYYKDQLIKFKGSSYGVEARKRFRYLRGDNIN</sequence>
<dbReference type="PANTHER" id="PTHR45586:SF1">
    <property type="entry name" value="LIPOPOLYSACCHARIDE ASSEMBLY PROTEIN B"/>
    <property type="match status" value="1"/>
</dbReference>
<evidence type="ECO:0000256" key="3">
    <source>
        <dbReference type="SAM" id="SignalP"/>
    </source>
</evidence>
<keyword evidence="2" id="KW-0802">TPR repeat</keyword>
<comment type="caution">
    <text evidence="4">The sequence shown here is derived from an EMBL/GenBank/DDBJ whole genome shotgun (WGS) entry which is preliminary data.</text>
</comment>
<dbReference type="SUPFAM" id="SSF48452">
    <property type="entry name" value="TPR-like"/>
    <property type="match status" value="3"/>
</dbReference>
<keyword evidence="5" id="KW-1185">Reference proteome</keyword>
<feature type="signal peptide" evidence="3">
    <location>
        <begin position="1"/>
        <end position="24"/>
    </location>
</feature>
<name>A0ABP9D5B4_9BACT</name>
<feature type="chain" id="PRO_5046535440" description="Tetratricopeptide repeat-containing protein" evidence="3">
    <location>
        <begin position="25"/>
        <end position="605"/>
    </location>
</feature>
<dbReference type="InterPro" id="IPR051012">
    <property type="entry name" value="CellSynth/LPSAsmb/PSIAsmb"/>
</dbReference>
<accession>A0ABP9D5B4</accession>
<dbReference type="RefSeq" id="WP_345370544.1">
    <property type="nucleotide sequence ID" value="NZ_BAABJX010000022.1"/>
</dbReference>
<evidence type="ECO:0000256" key="1">
    <source>
        <dbReference type="ARBA" id="ARBA00022737"/>
    </source>
</evidence>
<organism evidence="4 5">
    <name type="scientific">Algivirga pacifica</name>
    <dbReference type="NCBI Taxonomy" id="1162670"/>
    <lineage>
        <taxon>Bacteria</taxon>
        <taxon>Pseudomonadati</taxon>
        <taxon>Bacteroidota</taxon>
        <taxon>Cytophagia</taxon>
        <taxon>Cytophagales</taxon>
        <taxon>Flammeovirgaceae</taxon>
        <taxon>Algivirga</taxon>
    </lineage>
</organism>
<dbReference type="Proteomes" id="UP001500298">
    <property type="component" value="Unassembled WGS sequence"/>
</dbReference>
<dbReference type="Pfam" id="PF13181">
    <property type="entry name" value="TPR_8"/>
    <property type="match status" value="2"/>
</dbReference>
<evidence type="ECO:0000313" key="4">
    <source>
        <dbReference type="EMBL" id="GAA4830525.1"/>
    </source>
</evidence>
<proteinExistence type="predicted"/>